<feature type="compositionally biased region" description="Basic and acidic residues" evidence="6">
    <location>
        <begin position="171"/>
        <end position="180"/>
    </location>
</feature>
<evidence type="ECO:0000256" key="6">
    <source>
        <dbReference type="SAM" id="MobiDB-lite"/>
    </source>
</evidence>
<dbReference type="InterPro" id="IPR014284">
    <property type="entry name" value="RNA_pol_sigma-70_dom"/>
</dbReference>
<name>A0ABW2XNA6_9ACTN</name>
<dbReference type="EMBL" id="JBHTGP010000013">
    <property type="protein sequence ID" value="MFD0688026.1"/>
    <property type="molecule type" value="Genomic_DNA"/>
</dbReference>
<evidence type="ECO:0000256" key="3">
    <source>
        <dbReference type="ARBA" id="ARBA00023082"/>
    </source>
</evidence>
<evidence type="ECO:0000256" key="1">
    <source>
        <dbReference type="ARBA" id="ARBA00010641"/>
    </source>
</evidence>
<protein>
    <submittedName>
        <fullName evidence="8">RNA polymerase sigma factor</fullName>
    </submittedName>
</protein>
<comment type="caution">
    <text evidence="8">The sequence shown here is derived from an EMBL/GenBank/DDBJ whole genome shotgun (WGS) entry which is preliminary data.</text>
</comment>
<feature type="domain" description="RNA polymerase sigma factor 70 region 4 type 2" evidence="7">
    <location>
        <begin position="116"/>
        <end position="169"/>
    </location>
</feature>
<feature type="compositionally biased region" description="Basic and acidic residues" evidence="6">
    <location>
        <begin position="190"/>
        <end position="203"/>
    </location>
</feature>
<feature type="region of interest" description="Disordered" evidence="6">
    <location>
        <begin position="171"/>
        <end position="203"/>
    </location>
</feature>
<dbReference type="Pfam" id="PF08281">
    <property type="entry name" value="Sigma70_r4_2"/>
    <property type="match status" value="1"/>
</dbReference>
<dbReference type="InterPro" id="IPR013324">
    <property type="entry name" value="RNA_pol_sigma_r3/r4-like"/>
</dbReference>
<dbReference type="InterPro" id="IPR013325">
    <property type="entry name" value="RNA_pol_sigma_r2"/>
</dbReference>
<keyword evidence="5" id="KW-0804">Transcription</keyword>
<reference evidence="9" key="1">
    <citation type="journal article" date="2019" name="Int. J. Syst. Evol. Microbiol.">
        <title>The Global Catalogue of Microorganisms (GCM) 10K type strain sequencing project: providing services to taxonomists for standard genome sequencing and annotation.</title>
        <authorList>
            <consortium name="The Broad Institute Genomics Platform"/>
            <consortium name="The Broad Institute Genome Sequencing Center for Infectious Disease"/>
            <person name="Wu L."/>
            <person name="Ma J."/>
        </authorList>
    </citation>
    <scope>NUCLEOTIDE SEQUENCE [LARGE SCALE GENOMIC DNA]</scope>
    <source>
        <strain evidence="9">JCM 9371</strain>
    </source>
</reference>
<keyword evidence="3" id="KW-0731">Sigma factor</keyword>
<dbReference type="RefSeq" id="WP_131756371.1">
    <property type="nucleotide sequence ID" value="NZ_CAACUY010000015.1"/>
</dbReference>
<evidence type="ECO:0000256" key="2">
    <source>
        <dbReference type="ARBA" id="ARBA00023015"/>
    </source>
</evidence>
<dbReference type="SUPFAM" id="SSF88659">
    <property type="entry name" value="Sigma3 and sigma4 domains of RNA polymerase sigma factors"/>
    <property type="match status" value="1"/>
</dbReference>
<organism evidence="8 9">
    <name type="scientific">Actinomadura fibrosa</name>
    <dbReference type="NCBI Taxonomy" id="111802"/>
    <lineage>
        <taxon>Bacteria</taxon>
        <taxon>Bacillati</taxon>
        <taxon>Actinomycetota</taxon>
        <taxon>Actinomycetes</taxon>
        <taxon>Streptosporangiales</taxon>
        <taxon>Thermomonosporaceae</taxon>
        <taxon>Actinomadura</taxon>
    </lineage>
</organism>
<evidence type="ECO:0000313" key="8">
    <source>
        <dbReference type="EMBL" id="MFD0688026.1"/>
    </source>
</evidence>
<evidence type="ECO:0000256" key="4">
    <source>
        <dbReference type="ARBA" id="ARBA00023125"/>
    </source>
</evidence>
<proteinExistence type="inferred from homology"/>
<dbReference type="Gene3D" id="1.10.10.10">
    <property type="entry name" value="Winged helix-like DNA-binding domain superfamily/Winged helix DNA-binding domain"/>
    <property type="match status" value="1"/>
</dbReference>
<keyword evidence="4" id="KW-0238">DNA-binding</keyword>
<evidence type="ECO:0000313" key="9">
    <source>
        <dbReference type="Proteomes" id="UP001597063"/>
    </source>
</evidence>
<gene>
    <name evidence="8" type="ORF">ACFQZM_26270</name>
</gene>
<keyword evidence="2" id="KW-0805">Transcription regulation</keyword>
<dbReference type="InterPro" id="IPR013249">
    <property type="entry name" value="RNA_pol_sigma70_r4_t2"/>
</dbReference>
<dbReference type="SUPFAM" id="SSF88946">
    <property type="entry name" value="Sigma2 domain of RNA polymerase sigma factors"/>
    <property type="match status" value="1"/>
</dbReference>
<dbReference type="PANTHER" id="PTHR43133:SF8">
    <property type="entry name" value="RNA POLYMERASE SIGMA FACTOR HI_1459-RELATED"/>
    <property type="match status" value="1"/>
</dbReference>
<evidence type="ECO:0000256" key="5">
    <source>
        <dbReference type="ARBA" id="ARBA00023163"/>
    </source>
</evidence>
<dbReference type="NCBIfam" id="TIGR02937">
    <property type="entry name" value="sigma70-ECF"/>
    <property type="match status" value="1"/>
</dbReference>
<keyword evidence="9" id="KW-1185">Reference proteome</keyword>
<dbReference type="InterPro" id="IPR039425">
    <property type="entry name" value="RNA_pol_sigma-70-like"/>
</dbReference>
<accession>A0ABW2XNA6</accession>
<dbReference type="PANTHER" id="PTHR43133">
    <property type="entry name" value="RNA POLYMERASE ECF-TYPE SIGMA FACTO"/>
    <property type="match status" value="1"/>
</dbReference>
<comment type="similarity">
    <text evidence="1">Belongs to the sigma-70 factor family. ECF subfamily.</text>
</comment>
<sequence>MGHPDMGKAAVPVPRATAPPEFDQFFRSHYKKLIAVALAQGATWHEAEESVDQTMEEVLRRWGDLRQPDRYAARAVVSNFVKKRTRDREAVPRAIQGGYLDREGEPDSRLSDWEDRQWIEQMLDRLPETQRAVAELILVAQASYAEAAVILDKNEATVRKNLQLARRRLRELVEQERHPEPAPGPQRRSTTSEKIDGRKPDDQ</sequence>
<evidence type="ECO:0000259" key="7">
    <source>
        <dbReference type="Pfam" id="PF08281"/>
    </source>
</evidence>
<dbReference type="InterPro" id="IPR036388">
    <property type="entry name" value="WH-like_DNA-bd_sf"/>
</dbReference>
<dbReference type="Proteomes" id="UP001597063">
    <property type="component" value="Unassembled WGS sequence"/>
</dbReference>